<proteinExistence type="predicted"/>
<dbReference type="Proteomes" id="UP000760494">
    <property type="component" value="Unassembled WGS sequence"/>
</dbReference>
<name>A0A5Q3FK50_FUSFU</name>
<protein>
    <submittedName>
        <fullName evidence="1">Uncharacterized protein</fullName>
    </submittedName>
</protein>
<sequence length="191" mass="22130">MDKDFRTAVTMRQSKMYMVKENMYNANTPQNEQVVKCAAFNIQLPQAVKNLHRRHRGREERINLSNKTYSLVNLSATRVKNPYEDMETIIGPEVVEYAAFNVQMLHDLEDEKNLLNNLVSFEWDLQLHDAKRQVDAVCDLLPSAPPNHLFCDQVCEVSELSASNKALMMSLHRDLLRDDGWRKTICCEMPT</sequence>
<dbReference type="AlphaFoldDB" id="A0A5Q3FK50"/>
<comment type="caution">
    <text evidence="1">The sequence shown here is derived from an EMBL/GenBank/DDBJ whole genome shotgun (WGS) entry which is preliminary data.</text>
</comment>
<reference evidence="1" key="1">
    <citation type="submission" date="2019-05" db="EMBL/GenBank/DDBJ databases">
        <authorList>
            <person name="Piombo E."/>
        </authorList>
    </citation>
    <scope>NUCLEOTIDE SEQUENCE</scope>
    <source>
        <strain evidence="1">C2S</strain>
    </source>
</reference>
<gene>
    <name evidence="1" type="ORF">C2S_14479</name>
</gene>
<accession>A0A5Q3FK50</accession>
<evidence type="ECO:0000313" key="1">
    <source>
        <dbReference type="EMBL" id="VTT60855.1"/>
    </source>
</evidence>
<organism evidence="1 2">
    <name type="scientific">Fusarium fujikuroi</name>
    <name type="common">Bakanae and foot rot disease fungus</name>
    <name type="synonym">Gibberella fujikuroi</name>
    <dbReference type="NCBI Taxonomy" id="5127"/>
    <lineage>
        <taxon>Eukaryota</taxon>
        <taxon>Fungi</taxon>
        <taxon>Dikarya</taxon>
        <taxon>Ascomycota</taxon>
        <taxon>Pezizomycotina</taxon>
        <taxon>Sordariomycetes</taxon>
        <taxon>Hypocreomycetidae</taxon>
        <taxon>Hypocreales</taxon>
        <taxon>Nectriaceae</taxon>
        <taxon>Fusarium</taxon>
        <taxon>Fusarium fujikuroi species complex</taxon>
    </lineage>
</organism>
<evidence type="ECO:0000313" key="2">
    <source>
        <dbReference type="Proteomes" id="UP000760494"/>
    </source>
</evidence>
<dbReference type="EMBL" id="CABFJX010000050">
    <property type="protein sequence ID" value="VTT60855.1"/>
    <property type="molecule type" value="Genomic_DNA"/>
</dbReference>